<proteinExistence type="predicted"/>
<dbReference type="AlphaFoldDB" id="A0AAV7N9V9"/>
<sequence length="180" mass="21012">MNSAISSLATEMKSILLDIAGFQTRVSGLEQRVATVEDHLNTTPDRDQELLYLHSKLIDLEDRSCRDNVSFFRFQEQIEGTVIQTFLWPTLPTQMGLTFDPPLEFQMAYRLSPKRLDGASRPRPNISCLRRLRQVRQMLLVVRTHRPFQTGDYEVRITVDFLKETNNRWKAFLSLRPSLR</sequence>
<name>A0AAV7N9V9_PLEWA</name>
<dbReference type="Gene3D" id="3.30.70.1820">
    <property type="entry name" value="L1 transposable element, RRM domain"/>
    <property type="match status" value="1"/>
</dbReference>
<accession>A0AAV7N9V9</accession>
<evidence type="ECO:0000313" key="2">
    <source>
        <dbReference type="Proteomes" id="UP001066276"/>
    </source>
</evidence>
<organism evidence="1 2">
    <name type="scientific">Pleurodeles waltl</name>
    <name type="common">Iberian ribbed newt</name>
    <dbReference type="NCBI Taxonomy" id="8319"/>
    <lineage>
        <taxon>Eukaryota</taxon>
        <taxon>Metazoa</taxon>
        <taxon>Chordata</taxon>
        <taxon>Craniata</taxon>
        <taxon>Vertebrata</taxon>
        <taxon>Euteleostomi</taxon>
        <taxon>Amphibia</taxon>
        <taxon>Batrachia</taxon>
        <taxon>Caudata</taxon>
        <taxon>Salamandroidea</taxon>
        <taxon>Salamandridae</taxon>
        <taxon>Pleurodelinae</taxon>
        <taxon>Pleurodeles</taxon>
    </lineage>
</organism>
<dbReference type="EMBL" id="JANPWB010000012">
    <property type="protein sequence ID" value="KAJ1112857.1"/>
    <property type="molecule type" value="Genomic_DNA"/>
</dbReference>
<dbReference type="Proteomes" id="UP001066276">
    <property type="component" value="Chromosome 8"/>
</dbReference>
<comment type="caution">
    <text evidence="1">The sequence shown here is derived from an EMBL/GenBank/DDBJ whole genome shotgun (WGS) entry which is preliminary data.</text>
</comment>
<gene>
    <name evidence="1" type="ORF">NDU88_001118</name>
</gene>
<reference evidence="1" key="1">
    <citation type="journal article" date="2022" name="bioRxiv">
        <title>Sequencing and chromosome-scale assembly of the giantPleurodeles waltlgenome.</title>
        <authorList>
            <person name="Brown T."/>
            <person name="Elewa A."/>
            <person name="Iarovenko S."/>
            <person name="Subramanian E."/>
            <person name="Araus A.J."/>
            <person name="Petzold A."/>
            <person name="Susuki M."/>
            <person name="Suzuki K.-i.T."/>
            <person name="Hayashi T."/>
            <person name="Toyoda A."/>
            <person name="Oliveira C."/>
            <person name="Osipova E."/>
            <person name="Leigh N.D."/>
            <person name="Simon A."/>
            <person name="Yun M.H."/>
        </authorList>
    </citation>
    <scope>NUCLEOTIDE SEQUENCE</scope>
    <source>
        <strain evidence="1">20211129_DDA</strain>
        <tissue evidence="1">Liver</tissue>
    </source>
</reference>
<keyword evidence="2" id="KW-1185">Reference proteome</keyword>
<evidence type="ECO:0000313" key="1">
    <source>
        <dbReference type="EMBL" id="KAJ1112857.1"/>
    </source>
</evidence>
<protein>
    <submittedName>
        <fullName evidence="1">Uncharacterized protein</fullName>
    </submittedName>
</protein>